<dbReference type="GO" id="GO:0051301">
    <property type="term" value="P:cell division"/>
    <property type="evidence" value="ECO:0007669"/>
    <property type="project" value="InterPro"/>
</dbReference>
<dbReference type="Proteomes" id="UP000178086">
    <property type="component" value="Unassembled WGS sequence"/>
</dbReference>
<dbReference type="PANTHER" id="PTHR32432">
    <property type="entry name" value="CELL DIVISION PROTEIN FTSA-RELATED"/>
    <property type="match status" value="1"/>
</dbReference>
<dbReference type="AlphaFoldDB" id="A0A1F2UV37"/>
<evidence type="ECO:0000313" key="3">
    <source>
        <dbReference type="Proteomes" id="UP000178086"/>
    </source>
</evidence>
<proteinExistence type="predicted"/>
<dbReference type="NCBIfam" id="TIGR01175">
    <property type="entry name" value="pilM"/>
    <property type="match status" value="1"/>
</dbReference>
<evidence type="ECO:0000313" key="2">
    <source>
        <dbReference type="EMBL" id="OFW35186.1"/>
    </source>
</evidence>
<sequence length="378" mass="41097">MGLFGLGNGAAPIGLDIGSTSFRVAQLKAAADKPMLIEYATAKTPKGLITEGEISDVDGVAKELASLWRSNKIVEKRVVVGVANQKVVVRVVEMPVMTEAELRSAIQYQVSDYIPIPADEAIIDFQILSEYSKDSHERVMDVLLVAARKDMIETTIAAVEGAGLKPVIVDVSSLAFARVVMGDTAKPLLLEDDEPVGATALINLSATLSDIVVVEDNTPRFTRISSIGGSTFTEALVEQLGMSVDEADDIKARIGLPSVDTDEVPAAIDADIKEYAEAVQNVLEQEMVKFIAEIRRSLDYYLVQANRAKSIDRIIVTGGGAKLKNFLEYLKQNLQIEVELGRPLQYFQVNKNSLIARIEEEELSMAICLGLAMRGLDR</sequence>
<name>A0A1F2UV37_9ACTN</name>
<reference evidence="2 3" key="1">
    <citation type="journal article" date="2016" name="Nat. Commun.">
        <title>Thousands of microbial genomes shed light on interconnected biogeochemical processes in an aquifer system.</title>
        <authorList>
            <person name="Anantharaman K."/>
            <person name="Brown C.T."/>
            <person name="Hug L.A."/>
            <person name="Sharon I."/>
            <person name="Castelle C.J."/>
            <person name="Probst A.J."/>
            <person name="Thomas B.C."/>
            <person name="Singh A."/>
            <person name="Wilkins M.J."/>
            <person name="Karaoz U."/>
            <person name="Brodie E.L."/>
            <person name="Williams K.H."/>
            <person name="Hubbard S.S."/>
            <person name="Banfield J.F."/>
        </authorList>
    </citation>
    <scope>NUCLEOTIDE SEQUENCE [LARGE SCALE GENOMIC DNA]</scope>
</reference>
<dbReference type="EMBL" id="MELI01000021">
    <property type="protein sequence ID" value="OFW35186.1"/>
    <property type="molecule type" value="Genomic_DNA"/>
</dbReference>
<organism evidence="2 3">
    <name type="scientific">Candidatus Aquicultor primus</name>
    <dbReference type="NCBI Taxonomy" id="1797195"/>
    <lineage>
        <taxon>Bacteria</taxon>
        <taxon>Bacillati</taxon>
        <taxon>Actinomycetota</taxon>
        <taxon>Candidatus Aquicultoria</taxon>
        <taxon>Candidatus Aquicultorales</taxon>
        <taxon>Candidatus Aquicultoraceae</taxon>
        <taxon>Candidatus Aquicultor</taxon>
    </lineage>
</organism>
<dbReference type="Pfam" id="PF11104">
    <property type="entry name" value="PilM_2"/>
    <property type="match status" value="1"/>
</dbReference>
<accession>A0A1F2UV37</accession>
<dbReference type="SMART" id="SM00842">
    <property type="entry name" value="FtsA"/>
    <property type="match status" value="1"/>
</dbReference>
<dbReference type="InterPro" id="IPR005883">
    <property type="entry name" value="PilM"/>
</dbReference>
<comment type="caution">
    <text evidence="2">The sequence shown here is derived from an EMBL/GenBank/DDBJ whole genome shotgun (WGS) entry which is preliminary data.</text>
</comment>
<dbReference type="InterPro" id="IPR050696">
    <property type="entry name" value="FtsA/MreB"/>
</dbReference>
<gene>
    <name evidence="2" type="ORF">A2074_01095</name>
</gene>
<dbReference type="SUPFAM" id="SSF53067">
    <property type="entry name" value="Actin-like ATPase domain"/>
    <property type="match status" value="2"/>
</dbReference>
<dbReference type="PANTHER" id="PTHR32432:SF3">
    <property type="entry name" value="ETHANOLAMINE UTILIZATION PROTEIN EUTJ"/>
    <property type="match status" value="1"/>
</dbReference>
<dbReference type="PIRSF" id="PIRSF019169">
    <property type="entry name" value="PilM"/>
    <property type="match status" value="1"/>
</dbReference>
<dbReference type="CDD" id="cd24049">
    <property type="entry name" value="ASKHA_NBD_PilM"/>
    <property type="match status" value="1"/>
</dbReference>
<feature type="domain" description="SHS2" evidence="1">
    <location>
        <begin position="12"/>
        <end position="180"/>
    </location>
</feature>
<dbReference type="InterPro" id="IPR003494">
    <property type="entry name" value="SHS2_FtsA"/>
</dbReference>
<dbReference type="Gene3D" id="3.30.1490.300">
    <property type="match status" value="1"/>
</dbReference>
<evidence type="ECO:0000259" key="1">
    <source>
        <dbReference type="SMART" id="SM00842"/>
    </source>
</evidence>
<dbReference type="Gene3D" id="3.30.420.40">
    <property type="match status" value="2"/>
</dbReference>
<protein>
    <recommendedName>
        <fullName evidence="1">SHS2 domain-containing protein</fullName>
    </recommendedName>
</protein>
<dbReference type="InterPro" id="IPR043129">
    <property type="entry name" value="ATPase_NBD"/>
</dbReference>